<dbReference type="NCBIfam" id="NF008113">
    <property type="entry name" value="PRK10860.1"/>
    <property type="match status" value="1"/>
</dbReference>
<dbReference type="FunFam" id="3.40.140.10:FF:000005">
    <property type="entry name" value="tRNA-specific adenosine deaminase"/>
    <property type="match status" value="1"/>
</dbReference>
<dbReference type="GO" id="GO:0052717">
    <property type="term" value="F:tRNA-specific adenosine-34 deaminase activity"/>
    <property type="evidence" value="ECO:0007669"/>
    <property type="project" value="UniProtKB-UniRule"/>
</dbReference>
<dbReference type="AlphaFoldDB" id="A0A1M5P5Z3"/>
<protein>
    <recommendedName>
        <fullName evidence="8">tRNA-specific adenosine deaminase</fullName>
        <ecNumber evidence="8">3.5.4.33</ecNumber>
    </recommendedName>
</protein>
<dbReference type="GO" id="GO:0008270">
    <property type="term" value="F:zinc ion binding"/>
    <property type="evidence" value="ECO:0007669"/>
    <property type="project" value="UniProtKB-UniRule"/>
</dbReference>
<reference evidence="10 11" key="1">
    <citation type="submission" date="2016-11" db="EMBL/GenBank/DDBJ databases">
        <authorList>
            <person name="Jaros S."/>
            <person name="Januszkiewicz K."/>
            <person name="Wedrychowicz H."/>
        </authorList>
    </citation>
    <scope>NUCLEOTIDE SEQUENCE [LARGE SCALE GENOMIC DNA]</scope>
    <source>
        <strain evidence="10 11">CGMCC 1.7049</strain>
    </source>
</reference>
<comment type="subunit">
    <text evidence="2 8">Homodimer.</text>
</comment>
<feature type="binding site" evidence="8">
    <location>
        <position position="202"/>
    </location>
    <ligand>
        <name>Zn(2+)</name>
        <dbReference type="ChEBI" id="CHEBI:29105"/>
        <note>catalytic</note>
    </ligand>
</feature>
<dbReference type="Proteomes" id="UP000199758">
    <property type="component" value="Unassembled WGS sequence"/>
</dbReference>
<dbReference type="InterPro" id="IPR028883">
    <property type="entry name" value="tRNA_aden_deaminase"/>
</dbReference>
<evidence type="ECO:0000256" key="5">
    <source>
        <dbReference type="ARBA" id="ARBA00022801"/>
    </source>
</evidence>
<name>A0A1M5P5Z3_9GAMM</name>
<dbReference type="SUPFAM" id="SSF53927">
    <property type="entry name" value="Cytidine deaminase-like"/>
    <property type="match status" value="1"/>
</dbReference>
<feature type="domain" description="CMP/dCMP-type deaminase" evidence="9">
    <location>
        <begin position="120"/>
        <end position="248"/>
    </location>
</feature>
<organism evidence="10 11">
    <name type="scientific">Hydrocarboniphaga daqingensis</name>
    <dbReference type="NCBI Taxonomy" id="490188"/>
    <lineage>
        <taxon>Bacteria</taxon>
        <taxon>Pseudomonadati</taxon>
        <taxon>Pseudomonadota</taxon>
        <taxon>Gammaproteobacteria</taxon>
        <taxon>Nevskiales</taxon>
        <taxon>Nevskiaceae</taxon>
        <taxon>Hydrocarboniphaga</taxon>
    </lineage>
</organism>
<evidence type="ECO:0000256" key="1">
    <source>
        <dbReference type="ARBA" id="ARBA00010669"/>
    </source>
</evidence>
<comment type="similarity">
    <text evidence="1">Belongs to the cytidine and deoxycytidylate deaminase family. ADAT2 subfamily.</text>
</comment>
<evidence type="ECO:0000313" key="11">
    <source>
        <dbReference type="Proteomes" id="UP000199758"/>
    </source>
</evidence>
<comment type="catalytic activity">
    <reaction evidence="7 8">
        <text>adenosine(34) in tRNA + H2O + H(+) = inosine(34) in tRNA + NH4(+)</text>
        <dbReference type="Rhea" id="RHEA:43168"/>
        <dbReference type="Rhea" id="RHEA-COMP:10373"/>
        <dbReference type="Rhea" id="RHEA-COMP:10374"/>
        <dbReference type="ChEBI" id="CHEBI:15377"/>
        <dbReference type="ChEBI" id="CHEBI:15378"/>
        <dbReference type="ChEBI" id="CHEBI:28938"/>
        <dbReference type="ChEBI" id="CHEBI:74411"/>
        <dbReference type="ChEBI" id="CHEBI:82852"/>
        <dbReference type="EC" id="3.5.4.33"/>
    </reaction>
</comment>
<keyword evidence="5 8" id="KW-0378">Hydrolase</keyword>
<comment type="function">
    <text evidence="8">Catalyzes the deamination of adenosine to inosine at the wobble position 34 of tRNA(Arg2).</text>
</comment>
<dbReference type="CDD" id="cd01285">
    <property type="entry name" value="nucleoside_deaminase"/>
    <property type="match status" value="1"/>
</dbReference>
<feature type="binding site" evidence="8">
    <location>
        <position position="172"/>
    </location>
    <ligand>
        <name>Zn(2+)</name>
        <dbReference type="ChEBI" id="CHEBI:29105"/>
        <note>catalytic</note>
    </ligand>
</feature>
<evidence type="ECO:0000256" key="3">
    <source>
        <dbReference type="ARBA" id="ARBA00022694"/>
    </source>
</evidence>
<evidence type="ECO:0000313" key="10">
    <source>
        <dbReference type="EMBL" id="SHG97178.1"/>
    </source>
</evidence>
<dbReference type="Pfam" id="PF04480">
    <property type="entry name" value="DUF559"/>
    <property type="match status" value="1"/>
</dbReference>
<evidence type="ECO:0000256" key="2">
    <source>
        <dbReference type="ARBA" id="ARBA00011738"/>
    </source>
</evidence>
<dbReference type="InterPro" id="IPR016192">
    <property type="entry name" value="APOBEC/CMP_deaminase_Zn-bd"/>
</dbReference>
<dbReference type="Pfam" id="PF00383">
    <property type="entry name" value="dCMP_cyt_deam_1"/>
    <property type="match status" value="1"/>
</dbReference>
<evidence type="ECO:0000259" key="9">
    <source>
        <dbReference type="PROSITE" id="PS51747"/>
    </source>
</evidence>
<proteinExistence type="inferred from homology"/>
<keyword evidence="11" id="KW-1185">Reference proteome</keyword>
<comment type="cofactor">
    <cofactor evidence="8">
        <name>Zn(2+)</name>
        <dbReference type="ChEBI" id="CHEBI:29105"/>
    </cofactor>
    <text evidence="8">Binds 1 zinc ion per subunit.</text>
</comment>
<keyword evidence="3 8" id="KW-0819">tRNA processing</keyword>
<gene>
    <name evidence="8" type="primary">tadA</name>
    <name evidence="10" type="ORF">SAMN04488068_2041</name>
</gene>
<sequence>MDLPATPAAPRRRPTEAELRLWPWLRRRLPSLRFRRDDVLGPYRASYVCHAPPLVIDIEGDRPGDVDAAARAARSAWLAGQGYLQLCFGGAQVLDDPEAVAEAIAAELPWPDNPPCALQPDDERWMRQALAVAERAAQAGEVPVGAVLVSADGELLAEGWNLPISLNDASAHAEMLALRRGGERLANYRLAGTTLYVTLEPCLMCAGAIIHARVSRLVYAARDDKAGAVDSVYDVIARPRLNHRVQWCGGVLEAEAAAMLRAFFQQRRDSR</sequence>
<keyword evidence="6 8" id="KW-0862">Zinc</keyword>
<dbReference type="PROSITE" id="PS51747">
    <property type="entry name" value="CYT_DCMP_DEAMINASES_2"/>
    <property type="match status" value="1"/>
</dbReference>
<feature type="active site" description="Proton donor" evidence="8">
    <location>
        <position position="174"/>
    </location>
</feature>
<dbReference type="PANTHER" id="PTHR11079:SF202">
    <property type="entry name" value="TRNA-SPECIFIC ADENOSINE DEAMINASE"/>
    <property type="match status" value="1"/>
</dbReference>
<evidence type="ECO:0000256" key="7">
    <source>
        <dbReference type="ARBA" id="ARBA00048045"/>
    </source>
</evidence>
<dbReference type="PROSITE" id="PS00903">
    <property type="entry name" value="CYT_DCMP_DEAMINASES_1"/>
    <property type="match status" value="1"/>
</dbReference>
<dbReference type="GO" id="GO:0002100">
    <property type="term" value="P:tRNA wobble adenosine to inosine editing"/>
    <property type="evidence" value="ECO:0007669"/>
    <property type="project" value="UniProtKB-UniRule"/>
</dbReference>
<evidence type="ECO:0000256" key="4">
    <source>
        <dbReference type="ARBA" id="ARBA00022723"/>
    </source>
</evidence>
<evidence type="ECO:0000256" key="8">
    <source>
        <dbReference type="HAMAP-Rule" id="MF_00972"/>
    </source>
</evidence>
<accession>A0A1M5P5Z3</accession>
<dbReference type="STRING" id="490188.SAMN04488068_2041"/>
<dbReference type="InterPro" id="IPR002125">
    <property type="entry name" value="CMP_dCMP_dom"/>
</dbReference>
<dbReference type="EC" id="3.5.4.33" evidence="8"/>
<evidence type="ECO:0000256" key="6">
    <source>
        <dbReference type="ARBA" id="ARBA00022833"/>
    </source>
</evidence>
<keyword evidence="4 8" id="KW-0479">Metal-binding</keyword>
<dbReference type="EMBL" id="FQWZ01000004">
    <property type="protein sequence ID" value="SHG97178.1"/>
    <property type="molecule type" value="Genomic_DNA"/>
</dbReference>
<feature type="binding site" evidence="8">
    <location>
        <position position="205"/>
    </location>
    <ligand>
        <name>Zn(2+)</name>
        <dbReference type="ChEBI" id="CHEBI:29105"/>
        <note>catalytic</note>
    </ligand>
</feature>
<dbReference type="HAMAP" id="MF_00972">
    <property type="entry name" value="tRNA_aden_deaminase"/>
    <property type="match status" value="1"/>
</dbReference>
<dbReference type="Gene3D" id="3.40.140.10">
    <property type="entry name" value="Cytidine Deaminase, domain 2"/>
    <property type="match status" value="1"/>
</dbReference>
<dbReference type="InterPro" id="IPR016193">
    <property type="entry name" value="Cytidine_deaminase-like"/>
</dbReference>
<dbReference type="InterPro" id="IPR007569">
    <property type="entry name" value="DUF559"/>
</dbReference>
<dbReference type="PANTHER" id="PTHR11079">
    <property type="entry name" value="CYTOSINE DEAMINASE FAMILY MEMBER"/>
    <property type="match status" value="1"/>
</dbReference>